<feature type="transmembrane region" description="Helical" evidence="2">
    <location>
        <begin position="189"/>
        <end position="211"/>
    </location>
</feature>
<feature type="transmembrane region" description="Helical" evidence="2">
    <location>
        <begin position="61"/>
        <end position="80"/>
    </location>
</feature>
<feature type="compositionally biased region" description="Low complexity" evidence="1">
    <location>
        <begin position="255"/>
        <end position="270"/>
    </location>
</feature>
<dbReference type="OrthoDB" id="5317164at2"/>
<feature type="region of interest" description="Disordered" evidence="1">
    <location>
        <begin position="1"/>
        <end position="52"/>
    </location>
</feature>
<evidence type="ECO:0000313" key="3">
    <source>
        <dbReference type="EMBL" id="RKN42473.1"/>
    </source>
</evidence>
<dbReference type="RefSeq" id="WP_120679268.1">
    <property type="nucleotide sequence ID" value="NZ_RBAL01000006.1"/>
</dbReference>
<dbReference type="PANTHER" id="PTHR23523">
    <property type="match status" value="1"/>
</dbReference>
<dbReference type="GO" id="GO:0022857">
    <property type="term" value="F:transmembrane transporter activity"/>
    <property type="evidence" value="ECO:0007669"/>
    <property type="project" value="InterPro"/>
</dbReference>
<feature type="transmembrane region" description="Helical" evidence="2">
    <location>
        <begin position="126"/>
        <end position="148"/>
    </location>
</feature>
<dbReference type="EMBL" id="RBAL01000006">
    <property type="protein sequence ID" value="RKN42473.1"/>
    <property type="molecule type" value="Genomic_DNA"/>
</dbReference>
<feature type="transmembrane region" description="Helical" evidence="2">
    <location>
        <begin position="428"/>
        <end position="448"/>
    </location>
</feature>
<name>A0A3A9Z2K8_9ACTN</name>
<dbReference type="SUPFAM" id="SSF103473">
    <property type="entry name" value="MFS general substrate transporter"/>
    <property type="match status" value="1"/>
</dbReference>
<feature type="transmembrane region" description="Helical" evidence="2">
    <location>
        <begin position="217"/>
        <end position="240"/>
    </location>
</feature>
<evidence type="ECO:0000313" key="4">
    <source>
        <dbReference type="Proteomes" id="UP000272474"/>
    </source>
</evidence>
<keyword evidence="2" id="KW-1133">Transmembrane helix</keyword>
<dbReference type="Proteomes" id="UP000272474">
    <property type="component" value="Unassembled WGS sequence"/>
</dbReference>
<keyword evidence="2" id="KW-0812">Transmembrane</keyword>
<feature type="transmembrane region" description="Helical" evidence="2">
    <location>
        <begin position="401"/>
        <end position="422"/>
    </location>
</feature>
<feature type="transmembrane region" description="Helical" evidence="2">
    <location>
        <begin position="100"/>
        <end position="119"/>
    </location>
</feature>
<feature type="transmembrane region" description="Helical" evidence="2">
    <location>
        <begin position="310"/>
        <end position="330"/>
    </location>
</feature>
<feature type="transmembrane region" description="Helical" evidence="2">
    <location>
        <begin position="154"/>
        <end position="177"/>
    </location>
</feature>
<evidence type="ECO:0000256" key="1">
    <source>
        <dbReference type="SAM" id="MobiDB-lite"/>
    </source>
</evidence>
<feature type="region of interest" description="Disordered" evidence="1">
    <location>
        <begin position="248"/>
        <end position="270"/>
    </location>
</feature>
<keyword evidence="4" id="KW-1185">Reference proteome</keyword>
<dbReference type="Gene3D" id="1.20.1250.20">
    <property type="entry name" value="MFS general substrate transporter like domains"/>
    <property type="match status" value="1"/>
</dbReference>
<dbReference type="InterPro" id="IPR052524">
    <property type="entry name" value="MFS_Cyanate_Porter"/>
</dbReference>
<comment type="caution">
    <text evidence="3">The sequence shown here is derived from an EMBL/GenBank/DDBJ whole genome shotgun (WGS) entry which is preliminary data.</text>
</comment>
<feature type="transmembrane region" description="Helical" evidence="2">
    <location>
        <begin position="277"/>
        <end position="298"/>
    </location>
</feature>
<feature type="compositionally biased region" description="Low complexity" evidence="1">
    <location>
        <begin position="19"/>
        <end position="52"/>
    </location>
</feature>
<protein>
    <submittedName>
        <fullName evidence="3">MFS transporter</fullName>
    </submittedName>
</protein>
<accession>A0A3A9Z2K8</accession>
<keyword evidence="2" id="KW-0472">Membrane</keyword>
<proteinExistence type="predicted"/>
<sequence length="460" mass="46507">MRDDRTPPANPKATEERTPAAQGPAGGPAAPQATATRTAPAAPRAGAEQAAAGRPAAATPAAWLIVAGLFLAAFNLRPAVAGLGPLLEEVRDGLGMNGAVAGLLTSLPALCFGLFGMAAPRLARRLGPGTVVAAGMAAIAAGLGLRAASGSTPVFLLFSALALAGIAVSNVLMPVLVKRYFPDRVGAMTGLYSTALALGTSAAAAFTIPLADAGGGWRFGLLFWALTAAAAVPVWSAALLRRRAADRARERPDQRPAAAAPPAAPEAPLRLSRSPTAWSLAVFFGLQSTAAYITMGWAPQIYRDAGVPATTAGLLLALVMGVGAPLGFVLPTLAARMRHQGPLAAGLGACGLVGYAGLWLAPAGGAWAWATLLGIANCCFPVALTMIGLRARTSQGVARLSAFVQGIGYLISLPGPLLVGILNEATGGWEVPLAFTTCLLIAQIAVGLRAGRDRCIEDGD</sequence>
<dbReference type="Pfam" id="PF07690">
    <property type="entry name" value="MFS_1"/>
    <property type="match status" value="1"/>
</dbReference>
<dbReference type="PANTHER" id="PTHR23523:SF2">
    <property type="entry name" value="2-NITROIMIDAZOLE TRANSPORTER"/>
    <property type="match status" value="1"/>
</dbReference>
<gene>
    <name evidence="3" type="ORF">D7294_13800</name>
</gene>
<feature type="transmembrane region" description="Helical" evidence="2">
    <location>
        <begin position="367"/>
        <end position="389"/>
    </location>
</feature>
<feature type="transmembrane region" description="Helical" evidence="2">
    <location>
        <begin position="342"/>
        <end position="361"/>
    </location>
</feature>
<organism evidence="3 4">
    <name type="scientific">Streptomyces hoynatensis</name>
    <dbReference type="NCBI Taxonomy" id="1141874"/>
    <lineage>
        <taxon>Bacteria</taxon>
        <taxon>Bacillati</taxon>
        <taxon>Actinomycetota</taxon>
        <taxon>Actinomycetes</taxon>
        <taxon>Kitasatosporales</taxon>
        <taxon>Streptomycetaceae</taxon>
        <taxon>Streptomyces</taxon>
    </lineage>
</organism>
<dbReference type="InterPro" id="IPR011701">
    <property type="entry name" value="MFS"/>
</dbReference>
<evidence type="ECO:0000256" key="2">
    <source>
        <dbReference type="SAM" id="Phobius"/>
    </source>
</evidence>
<reference evidence="3 4" key="1">
    <citation type="journal article" date="2014" name="Int. J. Syst. Evol. Microbiol.">
        <title>Streptomyces hoynatensis sp. nov., isolated from deep marine sediment.</title>
        <authorList>
            <person name="Veyisoglu A."/>
            <person name="Sahin N."/>
        </authorList>
    </citation>
    <scope>NUCLEOTIDE SEQUENCE [LARGE SCALE GENOMIC DNA]</scope>
    <source>
        <strain evidence="3 4">KCTC 29097</strain>
    </source>
</reference>
<dbReference type="CDD" id="cd17339">
    <property type="entry name" value="MFS_NIMT_CynX_like"/>
    <property type="match status" value="1"/>
</dbReference>
<dbReference type="InterPro" id="IPR036259">
    <property type="entry name" value="MFS_trans_sf"/>
</dbReference>
<dbReference type="AlphaFoldDB" id="A0A3A9Z2K8"/>